<evidence type="ECO:0000256" key="4">
    <source>
        <dbReference type="ARBA" id="ARBA00007422"/>
    </source>
</evidence>
<feature type="binding site" evidence="13">
    <location>
        <position position="213"/>
    </location>
    <ligand>
        <name>substrate</name>
    </ligand>
</feature>
<evidence type="ECO:0000256" key="9">
    <source>
        <dbReference type="ARBA" id="ARBA00022490"/>
    </source>
</evidence>
<dbReference type="SUPFAM" id="SSF51351">
    <property type="entry name" value="Triosephosphate isomerase (TIM)"/>
    <property type="match status" value="1"/>
</dbReference>
<dbReference type="GO" id="GO:0004807">
    <property type="term" value="F:triose-phosphate isomerase activity"/>
    <property type="evidence" value="ECO:0007669"/>
    <property type="project" value="UniProtKB-UniRule"/>
</dbReference>
<dbReference type="RefSeq" id="WP_173284485.1">
    <property type="nucleotide sequence ID" value="NZ_CP054020.1"/>
</dbReference>
<feature type="active site" description="Electrophile" evidence="13">
    <location>
        <position position="96"/>
    </location>
</feature>
<keyword evidence="10 13" id="KW-0324">Glycolysis</keyword>
<proteinExistence type="inferred from homology"/>
<dbReference type="EC" id="5.3.1.1" evidence="6 13"/>
<dbReference type="UniPathway" id="UPA00138"/>
<dbReference type="NCBIfam" id="TIGR00419">
    <property type="entry name" value="tim"/>
    <property type="match status" value="1"/>
</dbReference>
<evidence type="ECO:0000256" key="3">
    <source>
        <dbReference type="ARBA" id="ARBA00004939"/>
    </source>
</evidence>
<evidence type="ECO:0000256" key="12">
    <source>
        <dbReference type="ARBA" id="ARBA00055680"/>
    </source>
</evidence>
<comment type="subunit">
    <text evidence="5 13 14">Homodimer.</text>
</comment>
<protein>
    <recommendedName>
        <fullName evidence="7 13">Triosephosphate isomerase</fullName>
        <shortName evidence="13">TIM</shortName>
        <shortName evidence="13">TPI</shortName>
        <ecNumber evidence="6 13">5.3.1.1</ecNumber>
    </recommendedName>
    <alternativeName>
        <fullName evidence="13">Triose-phosphate isomerase</fullName>
    </alternativeName>
</protein>
<comment type="pathway">
    <text evidence="3">Carbohydrate metabolism; erythritol degradation.</text>
</comment>
<dbReference type="InterPro" id="IPR020861">
    <property type="entry name" value="Triosephosphate_isomerase_AS"/>
</dbReference>
<evidence type="ECO:0000256" key="14">
    <source>
        <dbReference type="RuleBase" id="RU363013"/>
    </source>
</evidence>
<evidence type="ECO:0000256" key="10">
    <source>
        <dbReference type="ARBA" id="ARBA00023152"/>
    </source>
</evidence>
<keyword evidence="16" id="KW-1185">Reference proteome</keyword>
<dbReference type="Pfam" id="PF00121">
    <property type="entry name" value="TIM"/>
    <property type="match status" value="1"/>
</dbReference>
<evidence type="ECO:0000256" key="13">
    <source>
        <dbReference type="HAMAP-Rule" id="MF_00147"/>
    </source>
</evidence>
<comment type="catalytic activity">
    <reaction evidence="1 13 14">
        <text>D-glyceraldehyde 3-phosphate = dihydroxyacetone phosphate</text>
        <dbReference type="Rhea" id="RHEA:18585"/>
        <dbReference type="ChEBI" id="CHEBI:57642"/>
        <dbReference type="ChEBI" id="CHEBI:59776"/>
        <dbReference type="EC" id="5.3.1.1"/>
    </reaction>
</comment>
<evidence type="ECO:0000256" key="5">
    <source>
        <dbReference type="ARBA" id="ARBA00011738"/>
    </source>
</evidence>
<dbReference type="EMBL" id="CP054020">
    <property type="protein sequence ID" value="QKI88868.1"/>
    <property type="molecule type" value="Genomic_DNA"/>
</dbReference>
<comment type="pathway">
    <text evidence="13 14">Carbohydrate degradation; glycolysis; D-glyceraldehyde 3-phosphate from glycerone phosphate: step 1/1.</text>
</comment>
<feature type="active site" description="Proton acceptor" evidence="13">
    <location>
        <position position="168"/>
    </location>
</feature>
<dbReference type="AlphaFoldDB" id="A0A7D4TFH2"/>
<organism evidence="15 16">
    <name type="scientific">Thiomicrorhabdus xiamenensis</name>
    <dbReference type="NCBI Taxonomy" id="2739063"/>
    <lineage>
        <taxon>Bacteria</taxon>
        <taxon>Pseudomonadati</taxon>
        <taxon>Pseudomonadota</taxon>
        <taxon>Gammaproteobacteria</taxon>
        <taxon>Thiotrichales</taxon>
        <taxon>Piscirickettsiaceae</taxon>
        <taxon>Thiomicrorhabdus</taxon>
    </lineage>
</organism>
<dbReference type="PROSITE" id="PS00171">
    <property type="entry name" value="TIM_1"/>
    <property type="match status" value="1"/>
</dbReference>
<dbReference type="UniPathway" id="UPA00109">
    <property type="reaction ID" value="UER00189"/>
</dbReference>
<evidence type="ECO:0000313" key="15">
    <source>
        <dbReference type="EMBL" id="QKI88868.1"/>
    </source>
</evidence>
<evidence type="ECO:0000256" key="1">
    <source>
        <dbReference type="ARBA" id="ARBA00000474"/>
    </source>
</evidence>
<dbReference type="InterPro" id="IPR022896">
    <property type="entry name" value="TrioseP_Isoase_bac/euk"/>
</dbReference>
<reference evidence="15 16" key="1">
    <citation type="submission" date="2020-05" db="EMBL/GenBank/DDBJ databases">
        <title>Thiomicrorhabdus sediminis sp.nov. and Thiomicrorhabdus xiamenensis sp.nov., novel sulfur-oxidizing bacteria isolated from coastal sediment.</title>
        <authorList>
            <person name="Liu X."/>
        </authorList>
    </citation>
    <scope>NUCLEOTIDE SEQUENCE [LARGE SCALE GENOMIC DNA]</scope>
    <source>
        <strain evidence="15 16">G2</strain>
    </source>
</reference>
<dbReference type="InterPro" id="IPR035990">
    <property type="entry name" value="TIM_sf"/>
</dbReference>
<dbReference type="KEGG" id="txa:HQN79_04440"/>
<accession>A0A7D4TFH2</accession>
<name>A0A7D4TFH2_9GAMM</name>
<evidence type="ECO:0000256" key="7">
    <source>
        <dbReference type="ARBA" id="ARBA00019397"/>
    </source>
</evidence>
<dbReference type="PANTHER" id="PTHR21139:SF42">
    <property type="entry name" value="TRIOSEPHOSPHATE ISOMERASE"/>
    <property type="match status" value="1"/>
</dbReference>
<dbReference type="GO" id="GO:0006094">
    <property type="term" value="P:gluconeogenesis"/>
    <property type="evidence" value="ECO:0007669"/>
    <property type="project" value="UniProtKB-UniRule"/>
</dbReference>
<dbReference type="InterPro" id="IPR013785">
    <property type="entry name" value="Aldolase_TIM"/>
</dbReference>
<evidence type="ECO:0000256" key="8">
    <source>
        <dbReference type="ARBA" id="ARBA00022432"/>
    </source>
</evidence>
<comment type="function">
    <text evidence="12 13">Involved in the gluconeogenesis. Catalyzes stereospecifically the conversion of dihydroxyacetone phosphate (DHAP) to D-glyceraldehyde-3-phosphate (G3P).</text>
</comment>
<dbReference type="Proteomes" id="UP000504724">
    <property type="component" value="Chromosome"/>
</dbReference>
<evidence type="ECO:0000256" key="11">
    <source>
        <dbReference type="ARBA" id="ARBA00023235"/>
    </source>
</evidence>
<dbReference type="PROSITE" id="PS51440">
    <property type="entry name" value="TIM_2"/>
    <property type="match status" value="1"/>
</dbReference>
<dbReference type="PANTHER" id="PTHR21139">
    <property type="entry name" value="TRIOSEPHOSPHATE ISOMERASE"/>
    <property type="match status" value="1"/>
</dbReference>
<feature type="binding site" evidence="13">
    <location>
        <position position="174"/>
    </location>
    <ligand>
        <name>substrate</name>
    </ligand>
</feature>
<feature type="binding site" evidence="13">
    <location>
        <begin position="234"/>
        <end position="235"/>
    </location>
    <ligand>
        <name>substrate</name>
    </ligand>
</feature>
<keyword evidence="9 13" id="KW-0963">Cytoplasm</keyword>
<comment type="subcellular location">
    <subcellularLocation>
        <location evidence="13 14">Cytoplasm</location>
    </subcellularLocation>
</comment>
<dbReference type="GO" id="GO:0006096">
    <property type="term" value="P:glycolytic process"/>
    <property type="evidence" value="ECO:0007669"/>
    <property type="project" value="UniProtKB-UniRule"/>
</dbReference>
<dbReference type="FunFam" id="3.20.20.70:FF:000020">
    <property type="entry name" value="Triosephosphate isomerase"/>
    <property type="match status" value="1"/>
</dbReference>
<dbReference type="GO" id="GO:0005829">
    <property type="term" value="C:cytosol"/>
    <property type="evidence" value="ECO:0007669"/>
    <property type="project" value="TreeGrafter"/>
</dbReference>
<sequence length="252" mass="26265">MRKPFVAGNWKMHGSKASIESLVDGLNAQAGQIENVDMAVCPPAIYIDFVQSSLTGGKIAVGAQNIAEEPVQGAFTGETSVEMIKDLGCAYVILGHSERRAIYGETDAQVASKVKVALDAGVTPILCVGETLEERESGVMEKVIATQIDAVVDVVGIEAFEKIVIAYEPVWAIGTGKTASPEQAQEVHAFIRGKLAGLNAVVADKVIIQYGGSVKPDNAAELFAQADIDGGLIGGASLNADDFMAICKAASA</sequence>
<dbReference type="InterPro" id="IPR000652">
    <property type="entry name" value="Triosephosphate_isomerase"/>
</dbReference>
<comment type="pathway">
    <text evidence="2 13 14">Carbohydrate biosynthesis; gluconeogenesis.</text>
</comment>
<keyword evidence="8 13" id="KW-0312">Gluconeogenesis</keyword>
<evidence type="ECO:0000313" key="16">
    <source>
        <dbReference type="Proteomes" id="UP000504724"/>
    </source>
</evidence>
<dbReference type="CDD" id="cd00311">
    <property type="entry name" value="TIM"/>
    <property type="match status" value="1"/>
</dbReference>
<evidence type="ECO:0000256" key="6">
    <source>
        <dbReference type="ARBA" id="ARBA00011940"/>
    </source>
</evidence>
<dbReference type="GO" id="GO:0046166">
    <property type="term" value="P:glyceraldehyde-3-phosphate biosynthetic process"/>
    <property type="evidence" value="ECO:0007669"/>
    <property type="project" value="TreeGrafter"/>
</dbReference>
<evidence type="ECO:0000256" key="2">
    <source>
        <dbReference type="ARBA" id="ARBA00004742"/>
    </source>
</evidence>
<keyword evidence="11 13" id="KW-0413">Isomerase</keyword>
<dbReference type="GO" id="GO:0019563">
    <property type="term" value="P:glycerol catabolic process"/>
    <property type="evidence" value="ECO:0007669"/>
    <property type="project" value="TreeGrafter"/>
</dbReference>
<gene>
    <name evidence="13" type="primary">tpiA</name>
    <name evidence="15" type="ORF">HQN79_04440</name>
</gene>
<dbReference type="Gene3D" id="3.20.20.70">
    <property type="entry name" value="Aldolase class I"/>
    <property type="match status" value="1"/>
</dbReference>
<dbReference type="HAMAP" id="MF_00147_B">
    <property type="entry name" value="TIM_B"/>
    <property type="match status" value="1"/>
</dbReference>
<comment type="similarity">
    <text evidence="4 13 14">Belongs to the triosephosphate isomerase family.</text>
</comment>
<feature type="binding site" evidence="13">
    <location>
        <begin position="9"/>
        <end position="11"/>
    </location>
    <ligand>
        <name>substrate</name>
    </ligand>
</feature>